<dbReference type="Pfam" id="PF00069">
    <property type="entry name" value="Pkinase"/>
    <property type="match status" value="1"/>
</dbReference>
<dbReference type="GO" id="GO:0003725">
    <property type="term" value="F:double-stranded RNA binding"/>
    <property type="evidence" value="ECO:0007669"/>
    <property type="project" value="InterPro"/>
</dbReference>
<dbReference type="FunFam" id="3.30.160.20:FF:000045">
    <property type="entry name" value="Eukaryotic translation initiation factor 2-alpha kinase 2"/>
    <property type="match status" value="1"/>
</dbReference>
<organism evidence="11 12">
    <name type="scientific">Delphinapterus leucas</name>
    <name type="common">Beluga whale</name>
    <dbReference type="NCBI Taxonomy" id="9749"/>
    <lineage>
        <taxon>Eukaryota</taxon>
        <taxon>Metazoa</taxon>
        <taxon>Chordata</taxon>
        <taxon>Craniata</taxon>
        <taxon>Vertebrata</taxon>
        <taxon>Euteleostomi</taxon>
        <taxon>Mammalia</taxon>
        <taxon>Eutheria</taxon>
        <taxon>Laurasiatheria</taxon>
        <taxon>Artiodactyla</taxon>
        <taxon>Whippomorpha</taxon>
        <taxon>Cetacea</taxon>
        <taxon>Odontoceti</taxon>
        <taxon>Monodontidae</taxon>
        <taxon>Delphinapterus</taxon>
    </lineage>
</organism>
<keyword evidence="3 12" id="KW-0418">Kinase</keyword>
<evidence type="ECO:0000313" key="11">
    <source>
        <dbReference type="Proteomes" id="UP000248483"/>
    </source>
</evidence>
<keyword evidence="5" id="KW-0829">Tyrosine-protein kinase</keyword>
<dbReference type="SMART" id="SM00358">
    <property type="entry name" value="DSRM"/>
    <property type="match status" value="2"/>
</dbReference>
<evidence type="ECO:0000256" key="6">
    <source>
        <dbReference type="ARBA" id="ARBA00037982"/>
    </source>
</evidence>
<feature type="region of interest" description="Disordered" evidence="8">
    <location>
        <begin position="191"/>
        <end position="252"/>
    </location>
</feature>
<feature type="domain" description="Protein kinase" evidence="9">
    <location>
        <begin position="268"/>
        <end position="504"/>
    </location>
</feature>
<dbReference type="GO" id="GO:0004694">
    <property type="term" value="F:eukaryotic translation initiation factor 2alpha kinase activity"/>
    <property type="evidence" value="ECO:0007669"/>
    <property type="project" value="TreeGrafter"/>
</dbReference>
<feature type="compositionally biased region" description="Low complexity" evidence="8">
    <location>
        <begin position="191"/>
        <end position="204"/>
    </location>
</feature>
<keyword evidence="7" id="KW-0694">RNA-binding</keyword>
<dbReference type="Gene3D" id="3.30.160.20">
    <property type="match status" value="2"/>
</dbReference>
<proteinExistence type="inferred from homology"/>
<dbReference type="PROSITE" id="PS50137">
    <property type="entry name" value="DS_RBD"/>
    <property type="match status" value="2"/>
</dbReference>
<keyword evidence="4" id="KW-0067">ATP-binding</keyword>
<sequence>MASGRSPCFYIEELNKYQQKNTAVLKYRELSKTGPPHNLRFTYQVIIDGKEFPKAEGRSKKEAKNAAAKLAFEIISKEQKAASPSSLQTGDPSEVPPIENYIGRVNTIAQKKNLSVIYEECESRDSGPDKFHYKCKIGQNEYGIGVGSTKQEARQLAAKVAYEEIQSENLMKADASSGCFINVCGDVQSNSSATNTSASESQSENDFSTSEAESNDNSDALDKSFQSPENSSRNNPRKVKRSLAPRFDSPVKREESMYTVDSRFSRDFTEVTPIDAGGFGQVFKAKHKIDEKTYVIKRVKYNNEKVEREVKALAMLDHANIVHYHSCWDGLDYDPEQSINSSRSKTRCLFIQMEYCDKGTLERWIDSRRGKKQDKCLALVFFEQITEGVHYIHSKQLIHRDLKPGNIFLVGMNQIKIGDFGLVTYLKNDDARTSKQGTMRYMSPEQLFEDLRDGTFSDVFDNKEKNLLQKLLSNDPKKRPNTLEILKTLKEWNNIAEKKKWNTC</sequence>
<dbReference type="CDD" id="cd19904">
    <property type="entry name" value="DSRM_EIF2AK2_rpt2"/>
    <property type="match status" value="1"/>
</dbReference>
<reference evidence="12" key="1">
    <citation type="submission" date="2025-08" db="UniProtKB">
        <authorList>
            <consortium name="RefSeq"/>
        </authorList>
    </citation>
    <scope>IDENTIFICATION</scope>
    <source>
        <tissue evidence="12">Blood</tissue>
    </source>
</reference>
<dbReference type="InterPro" id="IPR050339">
    <property type="entry name" value="CC_SR_Kinase"/>
</dbReference>
<dbReference type="PROSITE" id="PS50011">
    <property type="entry name" value="PROTEIN_KINASE_DOM"/>
    <property type="match status" value="1"/>
</dbReference>
<evidence type="ECO:0000256" key="1">
    <source>
        <dbReference type="ARBA" id="ARBA00022679"/>
    </source>
</evidence>
<keyword evidence="1" id="KW-0808">Transferase</keyword>
<dbReference type="Proteomes" id="UP000248483">
    <property type="component" value="Unplaced"/>
</dbReference>
<feature type="domain" description="DRBM" evidence="10">
    <location>
        <begin position="100"/>
        <end position="167"/>
    </location>
</feature>
<dbReference type="InterPro" id="IPR044453">
    <property type="entry name" value="EIF2AK2_DSRM_2"/>
</dbReference>
<keyword evidence="11" id="KW-1185">Reference proteome</keyword>
<feature type="compositionally biased region" description="Polar residues" evidence="8">
    <location>
        <begin position="205"/>
        <end position="234"/>
    </location>
</feature>
<dbReference type="GO" id="GO:0005737">
    <property type="term" value="C:cytoplasm"/>
    <property type="evidence" value="ECO:0007669"/>
    <property type="project" value="TreeGrafter"/>
</dbReference>
<dbReference type="PANTHER" id="PTHR11042:SF163">
    <property type="entry name" value="INTERFERON-INDUCED, DOUBLE-STRANDED RNA-ACTIVATED PROTEIN KINASE"/>
    <property type="match status" value="1"/>
</dbReference>
<dbReference type="PROSITE" id="PS00108">
    <property type="entry name" value="PROTEIN_KINASE_ST"/>
    <property type="match status" value="1"/>
</dbReference>
<accession>A0A2Y9NKF8</accession>
<evidence type="ECO:0000256" key="4">
    <source>
        <dbReference type="ARBA" id="ARBA00022840"/>
    </source>
</evidence>
<feature type="domain" description="DRBM" evidence="10">
    <location>
        <begin position="9"/>
        <end position="77"/>
    </location>
</feature>
<evidence type="ECO:0000256" key="8">
    <source>
        <dbReference type="SAM" id="MobiDB-lite"/>
    </source>
</evidence>
<evidence type="ECO:0000256" key="3">
    <source>
        <dbReference type="ARBA" id="ARBA00022777"/>
    </source>
</evidence>
<dbReference type="CTD" id="5610"/>
<gene>
    <name evidence="12" type="primary">EIF2AK2</name>
</gene>
<dbReference type="InterPro" id="IPR011009">
    <property type="entry name" value="Kinase-like_dom_sf"/>
</dbReference>
<protein>
    <submittedName>
        <fullName evidence="12">Interferon-induced, double-stranded RNA-activated protein kinase isoform X3</fullName>
    </submittedName>
</protein>
<dbReference type="InterPro" id="IPR000719">
    <property type="entry name" value="Prot_kinase_dom"/>
</dbReference>
<dbReference type="SUPFAM" id="SSF54768">
    <property type="entry name" value="dsRNA-binding domain-like"/>
    <property type="match status" value="2"/>
</dbReference>
<comment type="similarity">
    <text evidence="6">Belongs to the protein kinase superfamily. Ser/Thr protein kinase family. GCN2 subfamily.</text>
</comment>
<dbReference type="Gene3D" id="3.30.200.20">
    <property type="entry name" value="Phosphorylase Kinase, domain 1"/>
    <property type="match status" value="1"/>
</dbReference>
<dbReference type="Pfam" id="PF00035">
    <property type="entry name" value="dsrm"/>
    <property type="match status" value="2"/>
</dbReference>
<dbReference type="InterPro" id="IPR008271">
    <property type="entry name" value="Ser/Thr_kinase_AS"/>
</dbReference>
<evidence type="ECO:0000256" key="7">
    <source>
        <dbReference type="PROSITE-ProRule" id="PRU00266"/>
    </source>
</evidence>
<dbReference type="PANTHER" id="PTHR11042">
    <property type="entry name" value="EUKARYOTIC TRANSLATION INITIATION FACTOR 2-ALPHA KINASE EIF2-ALPHA KINASE -RELATED"/>
    <property type="match status" value="1"/>
</dbReference>
<dbReference type="GO" id="GO:0004713">
    <property type="term" value="F:protein tyrosine kinase activity"/>
    <property type="evidence" value="ECO:0007669"/>
    <property type="project" value="UniProtKB-KW"/>
</dbReference>
<evidence type="ECO:0000259" key="10">
    <source>
        <dbReference type="PROSITE" id="PS50137"/>
    </source>
</evidence>
<dbReference type="GO" id="GO:0005524">
    <property type="term" value="F:ATP binding"/>
    <property type="evidence" value="ECO:0007669"/>
    <property type="project" value="UniProtKB-KW"/>
</dbReference>
<evidence type="ECO:0000256" key="5">
    <source>
        <dbReference type="ARBA" id="ARBA00023137"/>
    </source>
</evidence>
<dbReference type="GO" id="GO:0005634">
    <property type="term" value="C:nucleus"/>
    <property type="evidence" value="ECO:0007669"/>
    <property type="project" value="TreeGrafter"/>
</dbReference>
<evidence type="ECO:0000259" key="9">
    <source>
        <dbReference type="PROSITE" id="PS50011"/>
    </source>
</evidence>
<dbReference type="FunFam" id="3.30.200.20:FF:000536">
    <property type="entry name" value="Eukaryotic translation initiation factor 2-alpha kinase 2"/>
    <property type="match status" value="1"/>
</dbReference>
<evidence type="ECO:0000256" key="2">
    <source>
        <dbReference type="ARBA" id="ARBA00022741"/>
    </source>
</evidence>
<name>A0A2Y9NKF8_DELLE</name>
<evidence type="ECO:0000313" key="12">
    <source>
        <dbReference type="RefSeq" id="XP_022429783.1"/>
    </source>
</evidence>
<dbReference type="RefSeq" id="XP_022429783.1">
    <property type="nucleotide sequence ID" value="XM_022574075.2"/>
</dbReference>
<dbReference type="SMART" id="SM00220">
    <property type="entry name" value="S_TKc"/>
    <property type="match status" value="1"/>
</dbReference>
<dbReference type="AlphaFoldDB" id="A0A2Y9NKF8"/>
<dbReference type="GeneID" id="111174878"/>
<dbReference type="Gene3D" id="1.10.510.10">
    <property type="entry name" value="Transferase(Phosphotransferase) domain 1"/>
    <property type="match status" value="2"/>
</dbReference>
<dbReference type="InterPro" id="IPR014720">
    <property type="entry name" value="dsRBD_dom"/>
</dbReference>
<keyword evidence="2" id="KW-0547">Nucleotide-binding</keyword>
<dbReference type="SUPFAM" id="SSF56112">
    <property type="entry name" value="Protein kinase-like (PK-like)"/>
    <property type="match status" value="1"/>
</dbReference>